<organism evidence="1 2">
    <name type="scientific">Methanococcoides burtonii (strain DSM 6242 / NBRC 107633 / OCM 468 / ACE-M)</name>
    <dbReference type="NCBI Taxonomy" id="259564"/>
    <lineage>
        <taxon>Archaea</taxon>
        <taxon>Methanobacteriati</taxon>
        <taxon>Methanobacteriota</taxon>
        <taxon>Stenosarchaea group</taxon>
        <taxon>Methanomicrobia</taxon>
        <taxon>Methanosarcinales</taxon>
        <taxon>Methanosarcinaceae</taxon>
        <taxon>Methanococcoides</taxon>
    </lineage>
</organism>
<accession>Q12WD7</accession>
<reference evidence="2" key="1">
    <citation type="journal article" date="2009" name="ISME J.">
        <title>The genome sequence of the psychrophilic archaeon, Methanococcoides burtonii: the role of genome evolution in cold adaptation.</title>
        <authorList>
            <person name="Allen M.A."/>
            <person name="Lauro F.M."/>
            <person name="Williams T.J."/>
            <person name="Burg D."/>
            <person name="Siddiqui K.S."/>
            <person name="De Francisci D."/>
            <person name="Chong K.W."/>
            <person name="Pilak O."/>
            <person name="Chew H.H."/>
            <person name="De Maere M.Z."/>
            <person name="Ting L."/>
            <person name="Katrib M."/>
            <person name="Ng C."/>
            <person name="Sowers K.R."/>
            <person name="Galperin M.Y."/>
            <person name="Anderson I.J."/>
            <person name="Ivanova N."/>
            <person name="Dalin E."/>
            <person name="Martinez M."/>
            <person name="Lapidus A."/>
            <person name="Hauser L."/>
            <person name="Land M."/>
            <person name="Thomas T."/>
            <person name="Cavicchioli R."/>
        </authorList>
    </citation>
    <scope>NUCLEOTIDE SEQUENCE [LARGE SCALE GENOMIC DNA]</scope>
    <source>
        <strain evidence="2">DSM 6242 / NBRC 107633 / OCM 468 / ACE-M</strain>
    </source>
</reference>
<sequence>MSLGSGISNTLFCTIIRYYLHIMDRWGYIMKTLDKCPKCNSELELENDSLQVCKVCKYWTKAGTARLDSITIMG</sequence>
<gene>
    <name evidence="1" type="ordered locus">Mbur_1321</name>
</gene>
<dbReference type="AlphaFoldDB" id="Q12WD7"/>
<dbReference type="HOGENOM" id="CLU_2678887_0_0_2"/>
<dbReference type="EMBL" id="CP000300">
    <property type="protein sequence ID" value="ABE52239.1"/>
    <property type="molecule type" value="Genomic_DNA"/>
</dbReference>
<keyword evidence="2" id="KW-1185">Reference proteome</keyword>
<evidence type="ECO:0000313" key="1">
    <source>
        <dbReference type="EMBL" id="ABE52239.1"/>
    </source>
</evidence>
<dbReference type="SUPFAM" id="SSF57783">
    <property type="entry name" value="Zinc beta-ribbon"/>
    <property type="match status" value="1"/>
</dbReference>
<dbReference type="Proteomes" id="UP000001979">
    <property type="component" value="Chromosome"/>
</dbReference>
<dbReference type="KEGG" id="mbu:Mbur_1321"/>
<protein>
    <submittedName>
        <fullName evidence="1">Uncharacterized protein</fullName>
    </submittedName>
</protein>
<name>Q12WD7_METBU</name>
<proteinExistence type="predicted"/>
<dbReference type="Gene3D" id="2.20.25.10">
    <property type="match status" value="1"/>
</dbReference>
<evidence type="ECO:0000313" key="2">
    <source>
        <dbReference type="Proteomes" id="UP000001979"/>
    </source>
</evidence>